<reference evidence="1" key="1">
    <citation type="journal article" date="2020" name="mSystems">
        <title>Genome- and Community-Level Interaction Insights into Carbon Utilization and Element Cycling Functions of Hydrothermarchaeota in Hydrothermal Sediment.</title>
        <authorList>
            <person name="Zhou Z."/>
            <person name="Liu Y."/>
            <person name="Xu W."/>
            <person name="Pan J."/>
            <person name="Luo Z.H."/>
            <person name="Li M."/>
        </authorList>
    </citation>
    <scope>NUCLEOTIDE SEQUENCE [LARGE SCALE GENOMIC DNA]</scope>
    <source>
        <strain evidence="1">SpSt-556</strain>
    </source>
</reference>
<accession>A0A7C4Q452</accession>
<proteinExistence type="predicted"/>
<organism evidence="1">
    <name type="scientific">Bellilinea caldifistulae</name>
    <dbReference type="NCBI Taxonomy" id="360411"/>
    <lineage>
        <taxon>Bacteria</taxon>
        <taxon>Bacillati</taxon>
        <taxon>Chloroflexota</taxon>
        <taxon>Anaerolineae</taxon>
        <taxon>Anaerolineales</taxon>
        <taxon>Anaerolineaceae</taxon>
        <taxon>Bellilinea</taxon>
    </lineage>
</organism>
<name>A0A7C4Q452_9CHLR</name>
<dbReference type="EMBL" id="DSXR01000051">
    <property type="protein sequence ID" value="HGS86932.1"/>
    <property type="molecule type" value="Genomic_DNA"/>
</dbReference>
<sequence length="387" mass="44863">MKRSQKATIGWLVLLISAICLFSSTLQFLLNRTIPKTSANPDVLSQEQIQLMRESNHLIELVGNQVFPGWGDFPTAWVFYNENTAFVSGLIPEQTSLGWEMYPRKHQRGGKWEEVSNYGLNYFRTPLQNSQETPENFIVKVGNQLAASFQTNEFALIYMHNLMYSNLPPILREIFPYRLFFKDLFLAPEAYISSLAHEAFHVFQARTNPVMFENAELISSRADQYPFDNEAMLASWKEELEILSRSAEISNREQALQIAATFLEHREERRTSSQLSNSLIEYERQREWLEGMAKYAELELGKIAAQQDFQPLNESAKILNLENYSSRERFWHTQLSTMHKTNMDGETLFYYSGFAQGVLLDYLMPGWKERALQGESLEELLAESIKK</sequence>
<protein>
    <submittedName>
        <fullName evidence="1">Uncharacterized protein</fullName>
    </submittedName>
</protein>
<evidence type="ECO:0000313" key="1">
    <source>
        <dbReference type="EMBL" id="HGS86932.1"/>
    </source>
</evidence>
<comment type="caution">
    <text evidence="1">The sequence shown here is derived from an EMBL/GenBank/DDBJ whole genome shotgun (WGS) entry which is preliminary data.</text>
</comment>
<gene>
    <name evidence="1" type="ORF">ENT17_04865</name>
</gene>
<dbReference type="AlphaFoldDB" id="A0A7C4Q452"/>